<dbReference type="PANTHER" id="PTHR31184">
    <property type="entry name" value="HUNTINGTIN-INTERACTING PROTEIN K FAMILY MEMBER"/>
    <property type="match status" value="1"/>
</dbReference>
<name>A0A7S1TKX5_9RHOD</name>
<dbReference type="AlphaFoldDB" id="A0A7S1TKX5"/>
<accession>A0A7S1TKX5</accession>
<dbReference type="PANTHER" id="PTHR31184:SF2">
    <property type="entry name" value="HUNTINGTIN-INTERACTING PROTEIN K"/>
    <property type="match status" value="1"/>
</dbReference>
<dbReference type="InterPro" id="IPR052617">
    <property type="entry name" value="Huntingtin-int_K"/>
</dbReference>
<evidence type="ECO:0000259" key="2">
    <source>
        <dbReference type="Pfam" id="PF19026"/>
    </source>
</evidence>
<dbReference type="CDD" id="cd14361">
    <property type="entry name" value="UBA_HYPK"/>
    <property type="match status" value="1"/>
</dbReference>
<feature type="domain" description="Nascent polypeptide-associated complex subunit alpha-like UBA" evidence="2">
    <location>
        <begin position="70"/>
        <end position="110"/>
    </location>
</feature>
<dbReference type="Pfam" id="PF19026">
    <property type="entry name" value="UBA_HYPK"/>
    <property type="match status" value="1"/>
</dbReference>
<dbReference type="InterPro" id="IPR044034">
    <property type="entry name" value="NAC-like_UBA"/>
</dbReference>
<dbReference type="EMBL" id="HBGI01002245">
    <property type="protein sequence ID" value="CAD9239726.1"/>
    <property type="molecule type" value="Transcribed_RNA"/>
</dbReference>
<sequence>MGSDAGGAERAGDARGNVQHQASVDLDRVTDYVEERELDADKFRHSMNAVLEKPGAKRSKDATDKELAAVKVSDADVQMVAKQFDLDPRAAERALREARGNVEDALRALLYK</sequence>
<protein>
    <recommendedName>
        <fullName evidence="2">Nascent polypeptide-associated complex subunit alpha-like UBA domain-containing protein</fullName>
    </recommendedName>
</protein>
<reference evidence="3" key="1">
    <citation type="submission" date="2021-01" db="EMBL/GenBank/DDBJ databases">
        <authorList>
            <person name="Corre E."/>
            <person name="Pelletier E."/>
            <person name="Niang G."/>
            <person name="Scheremetjew M."/>
            <person name="Finn R."/>
            <person name="Kale V."/>
            <person name="Holt S."/>
            <person name="Cochrane G."/>
            <person name="Meng A."/>
            <person name="Brown T."/>
            <person name="Cohen L."/>
        </authorList>
    </citation>
    <scope>NUCLEOTIDE SEQUENCE</scope>
    <source>
        <strain evidence="3">CCMP3124</strain>
    </source>
</reference>
<organism evidence="3">
    <name type="scientific">Erythrolobus australicus</name>
    <dbReference type="NCBI Taxonomy" id="1077150"/>
    <lineage>
        <taxon>Eukaryota</taxon>
        <taxon>Rhodophyta</taxon>
        <taxon>Bangiophyceae</taxon>
        <taxon>Porphyridiales</taxon>
        <taxon>Porphyridiaceae</taxon>
        <taxon>Erythrolobus</taxon>
    </lineage>
</organism>
<dbReference type="GO" id="GO:0050821">
    <property type="term" value="P:protein stabilization"/>
    <property type="evidence" value="ECO:0007669"/>
    <property type="project" value="TreeGrafter"/>
</dbReference>
<proteinExistence type="predicted"/>
<feature type="region of interest" description="Disordered" evidence="1">
    <location>
        <begin position="1"/>
        <end position="26"/>
    </location>
</feature>
<gene>
    <name evidence="3" type="ORF">EAUS1353_LOCUS1464</name>
</gene>
<dbReference type="InterPro" id="IPR038922">
    <property type="entry name" value="HYPK_UBA"/>
</dbReference>
<evidence type="ECO:0000313" key="3">
    <source>
        <dbReference type="EMBL" id="CAD9239726.1"/>
    </source>
</evidence>
<evidence type="ECO:0000256" key="1">
    <source>
        <dbReference type="SAM" id="MobiDB-lite"/>
    </source>
</evidence>